<dbReference type="PANTHER" id="PTHR11963">
    <property type="entry name" value="LEUCINE AMINOPEPTIDASE-RELATED"/>
    <property type="match status" value="1"/>
</dbReference>
<dbReference type="Gene3D" id="3.40.630.10">
    <property type="entry name" value="Zn peptidases"/>
    <property type="match status" value="1"/>
</dbReference>
<keyword evidence="7 8" id="KW-0464">Manganese</keyword>
<feature type="binding site" evidence="8">
    <location>
        <position position="348"/>
    </location>
    <ligand>
        <name>Mn(2+)</name>
        <dbReference type="ChEBI" id="CHEBI:29035"/>
        <label>2</label>
    </ligand>
</feature>
<evidence type="ECO:0000256" key="2">
    <source>
        <dbReference type="ARBA" id="ARBA00000967"/>
    </source>
</evidence>
<protein>
    <recommendedName>
        <fullName evidence="8">Probable cytosol aminopeptidase</fullName>
        <ecNumber evidence="8">3.4.11.1</ecNumber>
    </recommendedName>
    <alternativeName>
        <fullName evidence="8">Leucine aminopeptidase</fullName>
        <shortName evidence="8">LAP</shortName>
        <ecNumber evidence="8">3.4.11.10</ecNumber>
    </alternativeName>
    <alternativeName>
        <fullName evidence="8">Leucyl aminopeptidase</fullName>
    </alternativeName>
</protein>
<dbReference type="Gene3D" id="3.40.220.10">
    <property type="entry name" value="Leucine Aminopeptidase, subunit E, domain 1"/>
    <property type="match status" value="1"/>
</dbReference>
<feature type="binding site" evidence="8">
    <location>
        <position position="264"/>
    </location>
    <ligand>
        <name>Mn(2+)</name>
        <dbReference type="ChEBI" id="CHEBI:29035"/>
        <label>2</label>
    </ligand>
</feature>
<evidence type="ECO:0000256" key="7">
    <source>
        <dbReference type="ARBA" id="ARBA00023211"/>
    </source>
</evidence>
<comment type="catalytic activity">
    <reaction evidence="1 8">
        <text>Release of an N-terminal amino acid, Xaa-|-Yaa-, in which Xaa is preferably Leu, but may be other amino acids including Pro although not Arg or Lys, and Yaa may be Pro. Amino acid amides and methyl esters are also readily hydrolyzed, but rates on arylamides are exceedingly low.</text>
        <dbReference type="EC" id="3.4.11.1"/>
    </reaction>
</comment>
<dbReference type="InterPro" id="IPR011356">
    <property type="entry name" value="Leucine_aapep/pepB"/>
</dbReference>
<evidence type="ECO:0000313" key="10">
    <source>
        <dbReference type="EMBL" id="QUV93270.1"/>
    </source>
</evidence>
<evidence type="ECO:0000256" key="1">
    <source>
        <dbReference type="ARBA" id="ARBA00000135"/>
    </source>
</evidence>
<dbReference type="Pfam" id="PF02789">
    <property type="entry name" value="Peptidase_M17_N"/>
    <property type="match status" value="1"/>
</dbReference>
<keyword evidence="5 8" id="KW-0645">Protease</keyword>
<name>A0ABX8B0K0_9BACT</name>
<dbReference type="HAMAP" id="MF_00181">
    <property type="entry name" value="Cytosol_peptidase_M17"/>
    <property type="match status" value="1"/>
</dbReference>
<feature type="binding site" evidence="8">
    <location>
        <position position="269"/>
    </location>
    <ligand>
        <name>Mn(2+)</name>
        <dbReference type="ChEBI" id="CHEBI:29035"/>
        <label>1</label>
    </ligand>
</feature>
<organism evidence="10 11">
    <name type="scientific">Chloracidobacterium sp. N</name>
    <dbReference type="NCBI Taxonomy" id="2821540"/>
    <lineage>
        <taxon>Bacteria</taxon>
        <taxon>Pseudomonadati</taxon>
        <taxon>Acidobacteriota</taxon>
        <taxon>Terriglobia</taxon>
        <taxon>Terriglobales</taxon>
        <taxon>Acidobacteriaceae</taxon>
        <taxon>Chloracidobacterium</taxon>
        <taxon>Chloracidobacterium aggregatum</taxon>
    </lineage>
</organism>
<dbReference type="Proteomes" id="UP000677668">
    <property type="component" value="Chromosome 1"/>
</dbReference>
<dbReference type="PROSITE" id="PS00631">
    <property type="entry name" value="CYTOSOL_AP"/>
    <property type="match status" value="1"/>
</dbReference>
<evidence type="ECO:0000313" key="11">
    <source>
        <dbReference type="Proteomes" id="UP000677668"/>
    </source>
</evidence>
<dbReference type="InterPro" id="IPR008283">
    <property type="entry name" value="Peptidase_M17_N"/>
</dbReference>
<dbReference type="NCBIfam" id="NF002073">
    <property type="entry name" value="PRK00913.1-2"/>
    <property type="match status" value="1"/>
</dbReference>
<comment type="similarity">
    <text evidence="3 8">Belongs to the peptidase M17 family.</text>
</comment>
<proteinExistence type="inferred from homology"/>
<evidence type="ECO:0000256" key="5">
    <source>
        <dbReference type="ARBA" id="ARBA00022670"/>
    </source>
</evidence>
<dbReference type="PRINTS" id="PR00481">
    <property type="entry name" value="LAMNOPPTDASE"/>
</dbReference>
<dbReference type="NCBIfam" id="NF002074">
    <property type="entry name" value="PRK00913.1-4"/>
    <property type="match status" value="1"/>
</dbReference>
<keyword evidence="4 8" id="KW-0031">Aminopeptidase</keyword>
<evidence type="ECO:0000259" key="9">
    <source>
        <dbReference type="PROSITE" id="PS00631"/>
    </source>
</evidence>
<evidence type="ECO:0000256" key="6">
    <source>
        <dbReference type="ARBA" id="ARBA00022801"/>
    </source>
</evidence>
<evidence type="ECO:0000256" key="3">
    <source>
        <dbReference type="ARBA" id="ARBA00009528"/>
    </source>
</evidence>
<keyword evidence="8" id="KW-0479">Metal-binding</keyword>
<comment type="subcellular location">
    <subcellularLocation>
        <location evidence="8">Cytoplasm</location>
    </subcellularLocation>
</comment>
<feature type="binding site" evidence="8">
    <location>
        <position position="346"/>
    </location>
    <ligand>
        <name>Mn(2+)</name>
        <dbReference type="ChEBI" id="CHEBI:29035"/>
        <label>1</label>
    </ligand>
</feature>
<evidence type="ECO:0000256" key="4">
    <source>
        <dbReference type="ARBA" id="ARBA00022438"/>
    </source>
</evidence>
<dbReference type="EMBL" id="CP072642">
    <property type="protein sequence ID" value="QUV93270.1"/>
    <property type="molecule type" value="Genomic_DNA"/>
</dbReference>
<dbReference type="PANTHER" id="PTHR11963:SF23">
    <property type="entry name" value="CYTOSOL AMINOPEPTIDASE"/>
    <property type="match status" value="1"/>
</dbReference>
<dbReference type="SUPFAM" id="SSF52949">
    <property type="entry name" value="Macro domain-like"/>
    <property type="match status" value="1"/>
</dbReference>
<dbReference type="InterPro" id="IPR023042">
    <property type="entry name" value="Peptidase_M17_leu_NH2_pept"/>
</dbReference>
<dbReference type="InterPro" id="IPR043472">
    <property type="entry name" value="Macro_dom-like"/>
</dbReference>
<keyword evidence="8" id="KW-0963">Cytoplasm</keyword>
<dbReference type="NCBIfam" id="NF002083">
    <property type="entry name" value="PRK00913.3-5"/>
    <property type="match status" value="1"/>
</dbReference>
<feature type="binding site" evidence="8">
    <location>
        <position position="269"/>
    </location>
    <ligand>
        <name>Mn(2+)</name>
        <dbReference type="ChEBI" id="CHEBI:29035"/>
        <label>2</label>
    </ligand>
</feature>
<dbReference type="CDD" id="cd00433">
    <property type="entry name" value="Peptidase_M17"/>
    <property type="match status" value="1"/>
</dbReference>
<accession>A0ABX8B0K0</accession>
<reference evidence="10 11" key="1">
    <citation type="submission" date="2021-03" db="EMBL/GenBank/DDBJ databases">
        <title>Genomic and phenotypic characterization of Chloracidobacterium isolates provides evidence for multiple species.</title>
        <authorList>
            <person name="Saini M.K."/>
            <person name="Costas A.M.G."/>
            <person name="Tank M."/>
            <person name="Bryant D.A."/>
        </authorList>
    </citation>
    <scope>NUCLEOTIDE SEQUENCE [LARGE SCALE GENOMIC DNA]</scope>
    <source>
        <strain evidence="10 11">N</strain>
    </source>
</reference>
<dbReference type="EC" id="3.4.11.1" evidence="8"/>
<sequence>MTLSAHCQPLAQTTVDVLLVPVFTDDISDPSRLSESLPWAGERLSAVLGTAEMRGKPGQTLTLHLAPGAAAGKLVLMGIGAADKLTTQTLRESVAAAIRAHGMQGARRFGLLPRWGALTPRTFAQTAVAGTHLATFPVDCYRTEDTRPVQVETLTFVTETTDDPALHEGIRRGSILGEAINFARFLVNEPANRMTPTHLAHHAQEMANDVGLQTDILNEDKMRDLGMEALLAVARGSVEEPRLITVRYSPPNGGGRETIGLIGKGITFDTGGISLKPAENMEKMKYDMAGGAAVLGAMRAIAQLKPNLNVIGIVPSCENMPSGKATRPGDVVRTMLGKTVEIINTDAEGRLILCDAMAYARRLGVTCMVDLATLTGAIAVALGLRYAGLFSHHPNMVEELQAAARAADERVWPLPLDDEYRELIKSDIADIKNVGGKYGGSITAAWFLREFAGDVPWAHLDIANMAWNMENKPHLPKGPTGFGVGTLVEFVMARAHAANGTPGS</sequence>
<gene>
    <name evidence="8" type="primary">pepA</name>
    <name evidence="10" type="ORF">J8C05_07770</name>
</gene>
<feature type="active site" evidence="8">
    <location>
        <position position="276"/>
    </location>
</feature>
<dbReference type="Pfam" id="PF00883">
    <property type="entry name" value="Peptidase_M17"/>
    <property type="match status" value="1"/>
</dbReference>
<feature type="domain" description="Cytosol aminopeptidase" evidence="9">
    <location>
        <begin position="344"/>
        <end position="351"/>
    </location>
</feature>
<dbReference type="RefSeq" id="WP_211421664.1">
    <property type="nucleotide sequence ID" value="NZ_CP072642.1"/>
</dbReference>
<dbReference type="InterPro" id="IPR000819">
    <property type="entry name" value="Peptidase_M17_C"/>
</dbReference>
<evidence type="ECO:0000256" key="8">
    <source>
        <dbReference type="HAMAP-Rule" id="MF_00181"/>
    </source>
</evidence>
<keyword evidence="11" id="KW-1185">Reference proteome</keyword>
<comment type="function">
    <text evidence="8">Presumably involved in the processing and regular turnover of intracellular proteins. Catalyzes the removal of unsubstituted N-terminal amino acids from various peptides.</text>
</comment>
<comment type="cofactor">
    <cofactor evidence="8">
        <name>Mn(2+)</name>
        <dbReference type="ChEBI" id="CHEBI:29035"/>
    </cofactor>
    <text evidence="8">Binds 2 manganese ions per subunit.</text>
</comment>
<keyword evidence="6 8" id="KW-0378">Hydrolase</keyword>
<feature type="binding site" evidence="8">
    <location>
        <position position="287"/>
    </location>
    <ligand>
        <name>Mn(2+)</name>
        <dbReference type="ChEBI" id="CHEBI:29035"/>
        <label>2</label>
    </ligand>
</feature>
<feature type="binding site" evidence="8">
    <location>
        <position position="348"/>
    </location>
    <ligand>
        <name>Mn(2+)</name>
        <dbReference type="ChEBI" id="CHEBI:29035"/>
        <label>1</label>
    </ligand>
</feature>
<dbReference type="GO" id="GO:0004177">
    <property type="term" value="F:aminopeptidase activity"/>
    <property type="evidence" value="ECO:0007669"/>
    <property type="project" value="UniProtKB-KW"/>
</dbReference>
<comment type="catalytic activity">
    <reaction evidence="2 8">
        <text>Release of an N-terminal amino acid, preferentially leucine, but not glutamic or aspartic acids.</text>
        <dbReference type="EC" id="3.4.11.10"/>
    </reaction>
</comment>
<dbReference type="NCBIfam" id="NF002077">
    <property type="entry name" value="PRK00913.2-4"/>
    <property type="match status" value="1"/>
</dbReference>
<feature type="active site" evidence="8">
    <location>
        <position position="350"/>
    </location>
</feature>
<dbReference type="SUPFAM" id="SSF53187">
    <property type="entry name" value="Zn-dependent exopeptidases"/>
    <property type="match status" value="1"/>
</dbReference>
<dbReference type="EC" id="3.4.11.10" evidence="8"/>